<name>A0ABS1C3F1_9BACT</name>
<gene>
    <name evidence="2" type="ORF">I5M27_09190</name>
</gene>
<sequence>MKPILLLAACCLLFSPVMGQRLTISSKYCQCLEADANADAAKLNNCFEKILAAEFRKIRNEHEKLELAAIIESDLQKTCAAYVRLHDKRNPPRGDWEIIKMNPRSCLPKDACKQLASHRKLYYLEDNGDTTWVNLANGTWKETVGKKKHLSLLTFKPKNNGEFVLIFQGSTSPGINQNSAPGDQYKYRLVNKTPTYYIATTSHGSVVYQFKLYYN</sequence>
<comment type="caution">
    <text evidence="2">The sequence shown here is derived from an EMBL/GenBank/DDBJ whole genome shotgun (WGS) entry which is preliminary data.</text>
</comment>
<evidence type="ECO:0000313" key="2">
    <source>
        <dbReference type="EMBL" id="MBK0403158.1"/>
    </source>
</evidence>
<protein>
    <submittedName>
        <fullName evidence="2">Uncharacterized protein</fullName>
    </submittedName>
</protein>
<reference evidence="2 3" key="1">
    <citation type="submission" date="2020-12" db="EMBL/GenBank/DDBJ databases">
        <title>Bacterial novel species Adhaeribacter sp. BT258 isolated from soil.</title>
        <authorList>
            <person name="Jung H.-Y."/>
        </authorList>
    </citation>
    <scope>NUCLEOTIDE SEQUENCE [LARGE SCALE GENOMIC DNA]</scope>
    <source>
        <strain evidence="2 3">BT258</strain>
    </source>
</reference>
<proteinExistence type="predicted"/>
<organism evidence="2 3">
    <name type="scientific">Adhaeribacter terrigena</name>
    <dbReference type="NCBI Taxonomy" id="2793070"/>
    <lineage>
        <taxon>Bacteria</taxon>
        <taxon>Pseudomonadati</taxon>
        <taxon>Bacteroidota</taxon>
        <taxon>Cytophagia</taxon>
        <taxon>Cytophagales</taxon>
        <taxon>Hymenobacteraceae</taxon>
        <taxon>Adhaeribacter</taxon>
    </lineage>
</organism>
<dbReference type="RefSeq" id="WP_200505919.1">
    <property type="nucleotide sequence ID" value="NZ_JAEHFX010000004.1"/>
</dbReference>
<keyword evidence="3" id="KW-1185">Reference proteome</keyword>
<feature type="chain" id="PRO_5045283417" evidence="1">
    <location>
        <begin position="20"/>
        <end position="215"/>
    </location>
</feature>
<evidence type="ECO:0000256" key="1">
    <source>
        <dbReference type="SAM" id="SignalP"/>
    </source>
</evidence>
<dbReference type="Proteomes" id="UP000644147">
    <property type="component" value="Unassembled WGS sequence"/>
</dbReference>
<keyword evidence="1" id="KW-0732">Signal</keyword>
<accession>A0ABS1C3F1</accession>
<feature type="signal peptide" evidence="1">
    <location>
        <begin position="1"/>
        <end position="19"/>
    </location>
</feature>
<dbReference type="EMBL" id="JAEHFX010000004">
    <property type="protein sequence ID" value="MBK0403158.1"/>
    <property type="molecule type" value="Genomic_DNA"/>
</dbReference>
<evidence type="ECO:0000313" key="3">
    <source>
        <dbReference type="Proteomes" id="UP000644147"/>
    </source>
</evidence>